<name>A0AAV0XJ38_9HEMI</name>
<evidence type="ECO:0000313" key="2">
    <source>
        <dbReference type="Proteomes" id="UP001160148"/>
    </source>
</evidence>
<dbReference type="AlphaFoldDB" id="A0AAV0XJ38"/>
<accession>A0AAV0XJ38</accession>
<keyword evidence="2" id="KW-1185">Reference proteome</keyword>
<dbReference type="EMBL" id="CARXXK010000004">
    <property type="protein sequence ID" value="CAI6367511.1"/>
    <property type="molecule type" value="Genomic_DNA"/>
</dbReference>
<comment type="caution">
    <text evidence="1">The sequence shown here is derived from an EMBL/GenBank/DDBJ whole genome shotgun (WGS) entry which is preliminary data.</text>
</comment>
<gene>
    <name evidence="1" type="ORF">MEUPH1_LOCUS21980</name>
</gene>
<dbReference type="Proteomes" id="UP001160148">
    <property type="component" value="Unassembled WGS sequence"/>
</dbReference>
<evidence type="ECO:0000313" key="1">
    <source>
        <dbReference type="EMBL" id="CAI6367511.1"/>
    </source>
</evidence>
<protein>
    <submittedName>
        <fullName evidence="1">Uncharacterized protein</fullName>
    </submittedName>
</protein>
<reference evidence="1 2" key="1">
    <citation type="submission" date="2023-01" db="EMBL/GenBank/DDBJ databases">
        <authorList>
            <person name="Whitehead M."/>
        </authorList>
    </citation>
    <scope>NUCLEOTIDE SEQUENCE [LARGE SCALE GENOMIC DNA]</scope>
</reference>
<sequence>MDVVVRKRFAEVGIKPSGAADIVSAAELVDIVSAAAMVDIVSVAAAVGIGSVAAAVDILSVAAAVDIVSLAAAVGIGSVAAAVGIGSAASVDTASSTTGDRCVGHHRRTQLRQCTKCAHVENGPRKYVEQHINTVLAIALNNKQ</sequence>
<organism evidence="1 2">
    <name type="scientific">Macrosiphum euphorbiae</name>
    <name type="common">potato aphid</name>
    <dbReference type="NCBI Taxonomy" id="13131"/>
    <lineage>
        <taxon>Eukaryota</taxon>
        <taxon>Metazoa</taxon>
        <taxon>Ecdysozoa</taxon>
        <taxon>Arthropoda</taxon>
        <taxon>Hexapoda</taxon>
        <taxon>Insecta</taxon>
        <taxon>Pterygota</taxon>
        <taxon>Neoptera</taxon>
        <taxon>Paraneoptera</taxon>
        <taxon>Hemiptera</taxon>
        <taxon>Sternorrhyncha</taxon>
        <taxon>Aphidomorpha</taxon>
        <taxon>Aphidoidea</taxon>
        <taxon>Aphididae</taxon>
        <taxon>Macrosiphini</taxon>
        <taxon>Macrosiphum</taxon>
    </lineage>
</organism>
<proteinExistence type="predicted"/>